<proteinExistence type="predicted"/>
<comment type="caution">
    <text evidence="1">The sequence shown here is derived from an EMBL/GenBank/DDBJ whole genome shotgun (WGS) entry which is preliminary data.</text>
</comment>
<accession>A0A0F3Q175</accession>
<name>A0A0F3Q175_ANAPH</name>
<sequence length="42" mass="4708">MKIEAIVKHSVYSKSAALALIIIFRLVEHITSHKALLQAIIH</sequence>
<organism evidence="1 2">
    <name type="scientific">Anaplasma phagocytophilum str. CRT53-1</name>
    <dbReference type="NCBI Taxonomy" id="1359157"/>
    <lineage>
        <taxon>Bacteria</taxon>
        <taxon>Pseudomonadati</taxon>
        <taxon>Pseudomonadota</taxon>
        <taxon>Alphaproteobacteria</taxon>
        <taxon>Rickettsiales</taxon>
        <taxon>Anaplasmataceae</taxon>
        <taxon>Anaplasma</taxon>
        <taxon>phagocytophilum group</taxon>
    </lineage>
</organism>
<dbReference type="AlphaFoldDB" id="A0A0F3Q175"/>
<reference evidence="1 2" key="1">
    <citation type="submission" date="2015-01" db="EMBL/GenBank/DDBJ databases">
        <title>Genome Sequencing of Rickettsiales.</title>
        <authorList>
            <person name="Daugherty S.C."/>
            <person name="Su Q."/>
            <person name="Abolude K."/>
            <person name="Beier-Sexton M."/>
            <person name="Carlyon J.A."/>
            <person name="Carter R."/>
            <person name="Day N.P."/>
            <person name="Dumler S.J."/>
            <person name="Dyachenko V."/>
            <person name="Godinez A."/>
            <person name="Kurtti T.J."/>
            <person name="Lichay M."/>
            <person name="Mullins K.E."/>
            <person name="Ott S."/>
            <person name="Pappas-Brown V."/>
            <person name="Paris D.H."/>
            <person name="Patel P."/>
            <person name="Richards A.L."/>
            <person name="Sadzewicz L."/>
            <person name="Sears K."/>
            <person name="Seidman D."/>
            <person name="Sengamalay N."/>
            <person name="Stenos J."/>
            <person name="Tallon L.J."/>
            <person name="Vincent G."/>
            <person name="Fraser C.M."/>
            <person name="Munderloh U."/>
            <person name="Dunning-Hotopp J.C."/>
        </authorList>
    </citation>
    <scope>NUCLEOTIDE SEQUENCE [LARGE SCALE GENOMIC DNA]</scope>
    <source>
        <strain evidence="1 2">CRT53-1</strain>
    </source>
</reference>
<protein>
    <submittedName>
        <fullName evidence="1">Uncharacterized protein</fullName>
    </submittedName>
</protein>
<gene>
    <name evidence="1" type="ORF">APHCRT_0715</name>
</gene>
<evidence type="ECO:0000313" key="2">
    <source>
        <dbReference type="Proteomes" id="UP000033722"/>
    </source>
</evidence>
<dbReference type="Proteomes" id="UP000033722">
    <property type="component" value="Unassembled WGS sequence"/>
</dbReference>
<evidence type="ECO:0000313" key="1">
    <source>
        <dbReference type="EMBL" id="KJV86243.1"/>
    </source>
</evidence>
<dbReference type="EMBL" id="LAOD01000016">
    <property type="protein sequence ID" value="KJV86243.1"/>
    <property type="molecule type" value="Genomic_DNA"/>
</dbReference>